<sequence>MVSAELALTIPSILLVLAICLTALSLGVDQVRCEDAARVAARAASRGEQPGTVQQAALQRAPGGSTVEVVEDAVGVRVIVEARPRSRLLPGLPGATASAHAVWEPGVLP</sequence>
<dbReference type="EMBL" id="LQBL01000031">
    <property type="protein sequence ID" value="KUG52012.1"/>
    <property type="molecule type" value="Genomic_DNA"/>
</dbReference>
<name>A0A0W8I2P8_9MICO</name>
<keyword evidence="2" id="KW-1185">Reference proteome</keyword>
<dbReference type="NCBIfam" id="NF041390">
    <property type="entry name" value="TadE_Rv3655c"/>
    <property type="match status" value="1"/>
</dbReference>
<proteinExistence type="predicted"/>
<evidence type="ECO:0000313" key="2">
    <source>
        <dbReference type="Proteomes" id="UP000054837"/>
    </source>
</evidence>
<organism evidence="1 2">
    <name type="scientific">Serinicoccus chungangensis</name>
    <dbReference type="NCBI Taxonomy" id="767452"/>
    <lineage>
        <taxon>Bacteria</taxon>
        <taxon>Bacillati</taxon>
        <taxon>Actinomycetota</taxon>
        <taxon>Actinomycetes</taxon>
        <taxon>Micrococcales</taxon>
        <taxon>Ornithinimicrobiaceae</taxon>
        <taxon>Serinicoccus</taxon>
    </lineage>
</organism>
<reference evidence="1 2" key="1">
    <citation type="submission" date="2015-12" db="EMBL/GenBank/DDBJ databases">
        <title>Serinicoccus chungangenesis strain CD08_5 genome sequencing and assembly.</title>
        <authorList>
            <person name="Chander A.M."/>
            <person name="Kaur G."/>
            <person name="Nair G.R."/>
            <person name="Dhawan D.K."/>
            <person name="Kochhar R.K."/>
            <person name="Mayilraj S."/>
            <person name="Bhadada S.K."/>
        </authorList>
    </citation>
    <scope>NUCLEOTIDE SEQUENCE [LARGE SCALE GENOMIC DNA]</scope>
    <source>
        <strain evidence="1 2">CD08_5</strain>
    </source>
</reference>
<dbReference type="InterPro" id="IPR049790">
    <property type="entry name" value="Rv3655c/TadE"/>
</dbReference>
<gene>
    <name evidence="1" type="ORF">AVL62_07755</name>
</gene>
<evidence type="ECO:0000313" key="1">
    <source>
        <dbReference type="EMBL" id="KUG52012.1"/>
    </source>
</evidence>
<dbReference type="AlphaFoldDB" id="A0A0W8I2P8"/>
<accession>A0A0W8I2P8</accession>
<protein>
    <submittedName>
        <fullName evidence="1">Pilus assembly protein TadE</fullName>
    </submittedName>
</protein>
<comment type="caution">
    <text evidence="1">The sequence shown here is derived from an EMBL/GenBank/DDBJ whole genome shotgun (WGS) entry which is preliminary data.</text>
</comment>
<dbReference type="STRING" id="767452.AVL62_07755"/>
<dbReference type="OrthoDB" id="4869643at2"/>
<dbReference type="Proteomes" id="UP000054837">
    <property type="component" value="Unassembled WGS sequence"/>
</dbReference>